<comment type="caution">
    <text evidence="16">The sequence shown here is derived from an EMBL/GenBank/DDBJ whole genome shotgun (WGS) entry which is preliminary data.</text>
</comment>
<dbReference type="Pfam" id="PF00665">
    <property type="entry name" value="rve"/>
    <property type="match status" value="1"/>
</dbReference>
<dbReference type="Proteomes" id="UP000765509">
    <property type="component" value="Unassembled WGS sequence"/>
</dbReference>
<sequence>MNPLSFPSTSKLSCQEWNVRLGHPSDKVVRSLLKQHVPSFELKTWQSFYCEGFRYLLTIRDNVSTFSIVYPLKSRSDAPAEVLDAITHLSVQLGASPKVLRTDNTREFTSGSFTTALTKLGIGFYPSLPYSPQENGKAERLNRTLGDMERAMTTKSGVPP</sequence>
<comment type="catalytic activity">
    <reaction evidence="14">
        <text>DNA(n) + a 2'-deoxyribonucleoside 5'-triphosphate = DNA(n+1) + diphosphate</text>
        <dbReference type="Rhea" id="RHEA:22508"/>
        <dbReference type="Rhea" id="RHEA-COMP:17339"/>
        <dbReference type="Rhea" id="RHEA-COMP:17340"/>
        <dbReference type="ChEBI" id="CHEBI:33019"/>
        <dbReference type="ChEBI" id="CHEBI:61560"/>
        <dbReference type="ChEBI" id="CHEBI:173112"/>
        <dbReference type="EC" id="2.7.7.7"/>
    </reaction>
</comment>
<evidence type="ECO:0000256" key="14">
    <source>
        <dbReference type="ARBA" id="ARBA00049244"/>
    </source>
</evidence>
<dbReference type="SUPFAM" id="SSF53098">
    <property type="entry name" value="Ribonuclease H-like"/>
    <property type="match status" value="1"/>
</dbReference>
<keyword evidence="17" id="KW-1185">Reference proteome</keyword>
<evidence type="ECO:0000256" key="1">
    <source>
        <dbReference type="ARBA" id="ARBA00022578"/>
    </source>
</evidence>
<proteinExistence type="predicted"/>
<dbReference type="EMBL" id="AVOT02000160">
    <property type="protein sequence ID" value="MBW0461441.1"/>
    <property type="molecule type" value="Genomic_DNA"/>
</dbReference>
<name>A0A9Q3GC56_9BASI</name>
<dbReference type="GO" id="GO:0016787">
    <property type="term" value="F:hydrolase activity"/>
    <property type="evidence" value="ECO:0007669"/>
    <property type="project" value="UniProtKB-KW"/>
</dbReference>
<keyword evidence="4" id="KW-0479">Metal-binding</keyword>
<evidence type="ECO:0000256" key="3">
    <source>
        <dbReference type="ARBA" id="ARBA00022722"/>
    </source>
</evidence>
<dbReference type="PROSITE" id="PS50994">
    <property type="entry name" value="INTEGRASE"/>
    <property type="match status" value="1"/>
</dbReference>
<reference evidence="16" key="1">
    <citation type="submission" date="2021-03" db="EMBL/GenBank/DDBJ databases">
        <title>Draft genome sequence of rust myrtle Austropuccinia psidii MF-1, a brazilian biotype.</title>
        <authorList>
            <person name="Quecine M.C."/>
            <person name="Pachon D.M.R."/>
            <person name="Bonatelli M.L."/>
            <person name="Correr F.H."/>
            <person name="Franceschini L.M."/>
            <person name="Leite T.F."/>
            <person name="Margarido G.R.A."/>
            <person name="Almeida C.A."/>
            <person name="Ferrarezi J.A."/>
            <person name="Labate C.A."/>
        </authorList>
    </citation>
    <scope>NUCLEOTIDE SEQUENCE</scope>
    <source>
        <strain evidence="16">MF-1</strain>
    </source>
</reference>
<keyword evidence="10" id="KW-0695">RNA-directed DNA polymerase</keyword>
<evidence type="ECO:0000256" key="5">
    <source>
        <dbReference type="ARBA" id="ARBA00022759"/>
    </source>
</evidence>
<evidence type="ECO:0000256" key="6">
    <source>
        <dbReference type="ARBA" id="ARBA00022801"/>
    </source>
</evidence>
<evidence type="ECO:0000256" key="10">
    <source>
        <dbReference type="ARBA" id="ARBA00022918"/>
    </source>
</evidence>
<evidence type="ECO:0000256" key="11">
    <source>
        <dbReference type="ARBA" id="ARBA00022932"/>
    </source>
</evidence>
<organism evidence="16 17">
    <name type="scientific">Austropuccinia psidii MF-1</name>
    <dbReference type="NCBI Taxonomy" id="1389203"/>
    <lineage>
        <taxon>Eukaryota</taxon>
        <taxon>Fungi</taxon>
        <taxon>Dikarya</taxon>
        <taxon>Basidiomycota</taxon>
        <taxon>Pucciniomycotina</taxon>
        <taxon>Pucciniomycetes</taxon>
        <taxon>Pucciniales</taxon>
        <taxon>Sphaerophragmiaceae</taxon>
        <taxon>Austropuccinia</taxon>
    </lineage>
</organism>
<evidence type="ECO:0000256" key="13">
    <source>
        <dbReference type="ARBA" id="ARBA00048173"/>
    </source>
</evidence>
<accession>A0A9Q3GC56</accession>
<dbReference type="GO" id="GO:0032196">
    <property type="term" value="P:transposition"/>
    <property type="evidence" value="ECO:0007669"/>
    <property type="project" value="UniProtKB-KW"/>
</dbReference>
<evidence type="ECO:0000259" key="15">
    <source>
        <dbReference type="PROSITE" id="PS50994"/>
    </source>
</evidence>
<evidence type="ECO:0000313" key="17">
    <source>
        <dbReference type="Proteomes" id="UP000765509"/>
    </source>
</evidence>
<dbReference type="GO" id="GO:0003887">
    <property type="term" value="F:DNA-directed DNA polymerase activity"/>
    <property type="evidence" value="ECO:0007669"/>
    <property type="project" value="UniProtKB-KW"/>
</dbReference>
<evidence type="ECO:0000256" key="7">
    <source>
        <dbReference type="ARBA" id="ARBA00022842"/>
    </source>
</evidence>
<keyword evidence="2" id="KW-0548">Nucleotidyltransferase</keyword>
<dbReference type="GO" id="GO:0046872">
    <property type="term" value="F:metal ion binding"/>
    <property type="evidence" value="ECO:0007669"/>
    <property type="project" value="UniProtKB-KW"/>
</dbReference>
<dbReference type="PANTHER" id="PTHR42648:SF11">
    <property type="entry name" value="TRANSPOSON TY4-P GAG-POL POLYPROTEIN"/>
    <property type="match status" value="1"/>
</dbReference>
<dbReference type="AlphaFoldDB" id="A0A9Q3GC56"/>
<protein>
    <recommendedName>
        <fullName evidence="15">Integrase catalytic domain-containing protein</fullName>
    </recommendedName>
</protein>
<dbReference type="InterPro" id="IPR012337">
    <property type="entry name" value="RNaseH-like_sf"/>
</dbReference>
<dbReference type="PANTHER" id="PTHR42648">
    <property type="entry name" value="TRANSPOSASE, PUTATIVE-RELATED"/>
    <property type="match status" value="1"/>
</dbReference>
<dbReference type="GO" id="GO:0006310">
    <property type="term" value="P:DNA recombination"/>
    <property type="evidence" value="ECO:0007669"/>
    <property type="project" value="UniProtKB-KW"/>
</dbReference>
<gene>
    <name evidence="16" type="ORF">O181_001156</name>
</gene>
<keyword evidence="9" id="KW-0229">DNA integration</keyword>
<dbReference type="GO" id="GO:0004519">
    <property type="term" value="F:endonuclease activity"/>
    <property type="evidence" value="ECO:0007669"/>
    <property type="project" value="UniProtKB-KW"/>
</dbReference>
<keyword evidence="3" id="KW-0540">Nuclease</keyword>
<dbReference type="GO" id="GO:0015074">
    <property type="term" value="P:DNA integration"/>
    <property type="evidence" value="ECO:0007669"/>
    <property type="project" value="UniProtKB-KW"/>
</dbReference>
<evidence type="ECO:0000256" key="9">
    <source>
        <dbReference type="ARBA" id="ARBA00022908"/>
    </source>
</evidence>
<keyword evidence="7" id="KW-0460">Magnesium</keyword>
<dbReference type="GO" id="GO:0003723">
    <property type="term" value="F:RNA binding"/>
    <property type="evidence" value="ECO:0007669"/>
    <property type="project" value="UniProtKB-KW"/>
</dbReference>
<evidence type="ECO:0000256" key="4">
    <source>
        <dbReference type="ARBA" id="ARBA00022723"/>
    </source>
</evidence>
<dbReference type="InterPro" id="IPR036397">
    <property type="entry name" value="RNaseH_sf"/>
</dbReference>
<feature type="domain" description="Integrase catalytic" evidence="15">
    <location>
        <begin position="1"/>
        <end position="160"/>
    </location>
</feature>
<dbReference type="OrthoDB" id="7691805at2759"/>
<keyword evidence="11" id="KW-0239">DNA-directed DNA polymerase</keyword>
<dbReference type="GO" id="GO:0005634">
    <property type="term" value="C:nucleus"/>
    <property type="evidence" value="ECO:0007669"/>
    <property type="project" value="UniProtKB-ARBA"/>
</dbReference>
<keyword evidence="5" id="KW-0255">Endonuclease</keyword>
<dbReference type="InterPro" id="IPR039537">
    <property type="entry name" value="Retrotran_Ty1/copia-like"/>
</dbReference>
<keyword evidence="11" id="KW-0808">Transferase</keyword>
<keyword evidence="12" id="KW-0233">DNA recombination</keyword>
<evidence type="ECO:0000256" key="2">
    <source>
        <dbReference type="ARBA" id="ARBA00022695"/>
    </source>
</evidence>
<comment type="catalytic activity">
    <reaction evidence="13">
        <text>DNA(n) + a 2'-deoxyribonucleoside 5'-triphosphate = DNA(n+1) + diphosphate</text>
        <dbReference type="Rhea" id="RHEA:22508"/>
        <dbReference type="Rhea" id="RHEA-COMP:17339"/>
        <dbReference type="Rhea" id="RHEA-COMP:17340"/>
        <dbReference type="ChEBI" id="CHEBI:33019"/>
        <dbReference type="ChEBI" id="CHEBI:61560"/>
        <dbReference type="ChEBI" id="CHEBI:173112"/>
        <dbReference type="EC" id="2.7.7.49"/>
    </reaction>
</comment>
<evidence type="ECO:0000313" key="16">
    <source>
        <dbReference type="EMBL" id="MBW0461441.1"/>
    </source>
</evidence>
<dbReference type="GO" id="GO:0003964">
    <property type="term" value="F:RNA-directed DNA polymerase activity"/>
    <property type="evidence" value="ECO:0007669"/>
    <property type="project" value="UniProtKB-KW"/>
</dbReference>
<evidence type="ECO:0000256" key="12">
    <source>
        <dbReference type="ARBA" id="ARBA00023172"/>
    </source>
</evidence>
<keyword evidence="1" id="KW-0815">Transposition</keyword>
<dbReference type="InterPro" id="IPR001584">
    <property type="entry name" value="Integrase_cat-core"/>
</dbReference>
<keyword evidence="8" id="KW-0694">RNA-binding</keyword>
<keyword evidence="6" id="KW-0378">Hydrolase</keyword>
<evidence type="ECO:0000256" key="8">
    <source>
        <dbReference type="ARBA" id="ARBA00022884"/>
    </source>
</evidence>
<dbReference type="Gene3D" id="3.30.420.10">
    <property type="entry name" value="Ribonuclease H-like superfamily/Ribonuclease H"/>
    <property type="match status" value="1"/>
</dbReference>